<feature type="transmembrane region" description="Helical" evidence="7">
    <location>
        <begin position="394"/>
        <end position="416"/>
    </location>
</feature>
<evidence type="ECO:0000256" key="3">
    <source>
        <dbReference type="ARBA" id="ARBA00022692"/>
    </source>
</evidence>
<protein>
    <submittedName>
        <fullName evidence="10">ABC transporter permease</fullName>
    </submittedName>
</protein>
<feature type="transmembrane region" description="Helical" evidence="7">
    <location>
        <begin position="299"/>
        <end position="324"/>
    </location>
</feature>
<proteinExistence type="inferred from homology"/>
<dbReference type="InterPro" id="IPR050250">
    <property type="entry name" value="Macrolide_Exporter_MacB"/>
</dbReference>
<comment type="caution">
    <text evidence="10">The sequence shown here is derived from an EMBL/GenBank/DDBJ whole genome shotgun (WGS) entry which is preliminary data.</text>
</comment>
<keyword evidence="2" id="KW-1003">Cell membrane</keyword>
<evidence type="ECO:0000313" key="10">
    <source>
        <dbReference type="EMBL" id="GAA4915111.1"/>
    </source>
</evidence>
<dbReference type="Pfam" id="PF12704">
    <property type="entry name" value="MacB_PCD"/>
    <property type="match status" value="1"/>
</dbReference>
<evidence type="ECO:0000256" key="7">
    <source>
        <dbReference type="SAM" id="Phobius"/>
    </source>
</evidence>
<name>A0ABP9FT63_9MICC</name>
<dbReference type="Proteomes" id="UP001500368">
    <property type="component" value="Unassembled WGS sequence"/>
</dbReference>
<dbReference type="EMBL" id="BAABLW010000003">
    <property type="protein sequence ID" value="GAA4915111.1"/>
    <property type="molecule type" value="Genomic_DNA"/>
</dbReference>
<comment type="subcellular location">
    <subcellularLocation>
        <location evidence="1">Cell membrane</location>
        <topology evidence="1">Multi-pass membrane protein</topology>
    </subcellularLocation>
</comment>
<evidence type="ECO:0000259" key="9">
    <source>
        <dbReference type="Pfam" id="PF12704"/>
    </source>
</evidence>
<feature type="domain" description="ABC3 transporter permease C-terminal" evidence="8">
    <location>
        <begin position="304"/>
        <end position="428"/>
    </location>
</feature>
<dbReference type="InterPro" id="IPR025857">
    <property type="entry name" value="MacB_PCD"/>
</dbReference>
<keyword evidence="4 7" id="KW-1133">Transmembrane helix</keyword>
<dbReference type="RefSeq" id="WP_345476761.1">
    <property type="nucleotide sequence ID" value="NZ_BAABLW010000003.1"/>
</dbReference>
<accession>A0ABP9FT63</accession>
<keyword evidence="3 7" id="KW-0812">Transmembrane</keyword>
<evidence type="ECO:0000259" key="8">
    <source>
        <dbReference type="Pfam" id="PF02687"/>
    </source>
</evidence>
<gene>
    <name evidence="10" type="ORF">GCM10025790_07700</name>
</gene>
<evidence type="ECO:0000256" key="5">
    <source>
        <dbReference type="ARBA" id="ARBA00023136"/>
    </source>
</evidence>
<evidence type="ECO:0000256" key="4">
    <source>
        <dbReference type="ARBA" id="ARBA00022989"/>
    </source>
</evidence>
<dbReference type="PANTHER" id="PTHR30572:SF4">
    <property type="entry name" value="ABC TRANSPORTER PERMEASE YTRF"/>
    <property type="match status" value="1"/>
</dbReference>
<dbReference type="Pfam" id="PF02687">
    <property type="entry name" value="FtsX"/>
    <property type="match status" value="1"/>
</dbReference>
<comment type="similarity">
    <text evidence="6">Belongs to the ABC-4 integral membrane protein family.</text>
</comment>
<evidence type="ECO:0000313" key="11">
    <source>
        <dbReference type="Proteomes" id="UP001500368"/>
    </source>
</evidence>
<feature type="transmembrane region" description="Helical" evidence="7">
    <location>
        <begin position="345"/>
        <end position="374"/>
    </location>
</feature>
<evidence type="ECO:0000256" key="1">
    <source>
        <dbReference type="ARBA" id="ARBA00004651"/>
    </source>
</evidence>
<evidence type="ECO:0000256" key="6">
    <source>
        <dbReference type="ARBA" id="ARBA00038076"/>
    </source>
</evidence>
<reference evidence="11" key="1">
    <citation type="journal article" date="2019" name="Int. J. Syst. Evol. Microbiol.">
        <title>The Global Catalogue of Microorganisms (GCM) 10K type strain sequencing project: providing services to taxonomists for standard genome sequencing and annotation.</title>
        <authorList>
            <consortium name="The Broad Institute Genomics Platform"/>
            <consortium name="The Broad Institute Genome Sequencing Center for Infectious Disease"/>
            <person name="Wu L."/>
            <person name="Ma J."/>
        </authorList>
    </citation>
    <scope>NUCLEOTIDE SEQUENCE [LARGE SCALE GENOMIC DNA]</scope>
    <source>
        <strain evidence="11">JCM 19129</strain>
    </source>
</reference>
<dbReference type="PANTHER" id="PTHR30572">
    <property type="entry name" value="MEMBRANE COMPONENT OF TRANSPORTER-RELATED"/>
    <property type="match status" value="1"/>
</dbReference>
<keyword evidence="5 7" id="KW-0472">Membrane</keyword>
<organism evidence="10 11">
    <name type="scientific">Nesterenkonia rhizosphaerae</name>
    <dbReference type="NCBI Taxonomy" id="1348272"/>
    <lineage>
        <taxon>Bacteria</taxon>
        <taxon>Bacillati</taxon>
        <taxon>Actinomycetota</taxon>
        <taxon>Actinomycetes</taxon>
        <taxon>Micrococcales</taxon>
        <taxon>Micrococcaceae</taxon>
        <taxon>Nesterenkonia</taxon>
    </lineage>
</organism>
<sequence>MKSFDVARTAFGNTMRSKMRTALTVIAIVIGAFTLTVTSGLAAGVNQTVDDMVAGYGDEDQLFIMPAAAMGMGEDTGPGPQEYDPDAAHQESEFGQAMLSDEDIETIEGIEGVTNVDPIFFVSPDYLEAEGTQYTLSSLGFPADSMAMELVAGDAPSRDAMEITIPDTWLTMFDEDAADYEDIDPEIALGETVEIGVSNMVLEQDTVEAEIVGVSTQNLAGIGGAPMPSHALNDELYEIQNSGLDIERPDAYVQAVADVDGLADNEQRLKEALQDEGMVGMTLEDMLGIIQSVIDAIAWVLYGFALIALLAASFGIVNTLLMSVQERTREIGLMKALGMSSGKVFGLFSMEAVVIGILGSVIGVALGLGGGFLANGWLTGSGGPLSTVGGLTLFALNVPALLAILGVIIVIAFLAGTLPAARAAKKDPIEALRYE</sequence>
<keyword evidence="11" id="KW-1185">Reference proteome</keyword>
<evidence type="ECO:0000256" key="2">
    <source>
        <dbReference type="ARBA" id="ARBA00022475"/>
    </source>
</evidence>
<feature type="domain" description="MacB-like periplasmic core" evidence="9">
    <location>
        <begin position="21"/>
        <end position="217"/>
    </location>
</feature>
<dbReference type="InterPro" id="IPR003838">
    <property type="entry name" value="ABC3_permease_C"/>
</dbReference>